<accession>A0A2H3NJP0</accession>
<name>A0A2H3NJP0_9BACT</name>
<proteinExistence type="predicted"/>
<organism evidence="1 2">
    <name type="scientific">Longimonas halophila</name>
    <dbReference type="NCBI Taxonomy" id="1469170"/>
    <lineage>
        <taxon>Bacteria</taxon>
        <taxon>Pseudomonadati</taxon>
        <taxon>Rhodothermota</taxon>
        <taxon>Rhodothermia</taxon>
        <taxon>Rhodothermales</taxon>
        <taxon>Salisaetaceae</taxon>
        <taxon>Longimonas</taxon>
    </lineage>
</organism>
<gene>
    <name evidence="1" type="ORF">CRI93_11100</name>
</gene>
<sequence length="80" mass="9581">MLAKYYTMRDTVEHSTDQAEIQTFSVRRERLRPEEFITLAQEKAEVIRSSTFVPPQLDDNHFGYVEVEYERPQFRPKQIS</sequence>
<comment type="caution">
    <text evidence="1">The sequence shown here is derived from an EMBL/GenBank/DDBJ whole genome shotgun (WGS) entry which is preliminary data.</text>
</comment>
<reference evidence="1 2" key="1">
    <citation type="submission" date="2017-10" db="EMBL/GenBank/DDBJ databases">
        <title>Draft genome of Longimonas halophila.</title>
        <authorList>
            <person name="Goh K.M."/>
            <person name="Shamsir M.S."/>
            <person name="Lim S.W."/>
        </authorList>
    </citation>
    <scope>NUCLEOTIDE SEQUENCE [LARGE SCALE GENOMIC DNA]</scope>
    <source>
        <strain evidence="1 2">KCTC 42399</strain>
    </source>
</reference>
<evidence type="ECO:0000313" key="1">
    <source>
        <dbReference type="EMBL" id="PEN06020.1"/>
    </source>
</evidence>
<keyword evidence="2" id="KW-1185">Reference proteome</keyword>
<protein>
    <submittedName>
        <fullName evidence="1">Uncharacterized protein</fullName>
    </submittedName>
</protein>
<dbReference type="EMBL" id="PDEP01000010">
    <property type="protein sequence ID" value="PEN06020.1"/>
    <property type="molecule type" value="Genomic_DNA"/>
</dbReference>
<dbReference type="Proteomes" id="UP000221024">
    <property type="component" value="Unassembled WGS sequence"/>
</dbReference>
<dbReference type="AlphaFoldDB" id="A0A2H3NJP0"/>
<evidence type="ECO:0000313" key="2">
    <source>
        <dbReference type="Proteomes" id="UP000221024"/>
    </source>
</evidence>